<dbReference type="HOGENOM" id="CLU_163434_0_0_9"/>
<dbReference type="AlphaFoldDB" id="F3ZVE1"/>
<evidence type="ECO:0000313" key="2">
    <source>
        <dbReference type="Proteomes" id="UP000008457"/>
    </source>
</evidence>
<organism evidence="1 2">
    <name type="scientific">Mahella australiensis (strain DSM 15567 / CIP 107919 / 50-1 BON)</name>
    <dbReference type="NCBI Taxonomy" id="697281"/>
    <lineage>
        <taxon>Bacteria</taxon>
        <taxon>Bacillati</taxon>
        <taxon>Bacillota</taxon>
        <taxon>Clostridia</taxon>
        <taxon>Thermoanaerobacterales</taxon>
        <taxon>Thermoanaerobacterales Family IV. Incertae Sedis</taxon>
        <taxon>Mahella</taxon>
    </lineage>
</organism>
<proteinExistence type="predicted"/>
<sequence>MTPTADLRSKLRLYIDEIIPNGGTDTDTRFTEVELDDILSEAADIYSAASEAWFRKAARAMSERGGLEENSAGDERHKFVSLEAYRDHCLQMSSVYARMAGSRSRVMAFEPPDVLGGESDGCY</sequence>
<keyword evidence="2" id="KW-1185">Reference proteome</keyword>
<dbReference type="EMBL" id="CP002360">
    <property type="protein sequence ID" value="AEE95291.1"/>
    <property type="molecule type" value="Genomic_DNA"/>
</dbReference>
<protein>
    <submittedName>
        <fullName evidence="1">Uncharacterized protein</fullName>
    </submittedName>
</protein>
<dbReference type="Proteomes" id="UP000008457">
    <property type="component" value="Chromosome"/>
</dbReference>
<gene>
    <name evidence="1" type="ordered locus">Mahau_0068</name>
</gene>
<dbReference type="STRING" id="697281.Mahau_0068"/>
<evidence type="ECO:0000313" key="1">
    <source>
        <dbReference type="EMBL" id="AEE95291.1"/>
    </source>
</evidence>
<dbReference type="eggNOG" id="ENOG5032SKF">
    <property type="taxonomic scope" value="Bacteria"/>
</dbReference>
<dbReference type="RefSeq" id="WP_013779725.1">
    <property type="nucleotide sequence ID" value="NC_015520.1"/>
</dbReference>
<reference evidence="2" key="1">
    <citation type="submission" date="2010-11" db="EMBL/GenBank/DDBJ databases">
        <title>The complete genome of Mahella australiensis DSM 15567.</title>
        <authorList>
            <consortium name="US DOE Joint Genome Institute (JGI-PGF)"/>
            <person name="Lucas S."/>
            <person name="Copeland A."/>
            <person name="Lapidus A."/>
            <person name="Bruce D."/>
            <person name="Goodwin L."/>
            <person name="Pitluck S."/>
            <person name="Kyrpides N."/>
            <person name="Mavromatis K."/>
            <person name="Pagani I."/>
            <person name="Ivanova N."/>
            <person name="Teshima H."/>
            <person name="Brettin T."/>
            <person name="Detter J.C."/>
            <person name="Han C."/>
            <person name="Tapia R."/>
            <person name="Land M."/>
            <person name="Hauser L."/>
            <person name="Markowitz V."/>
            <person name="Cheng J.-F."/>
            <person name="Hugenholtz P."/>
            <person name="Woyke T."/>
            <person name="Wu D."/>
            <person name="Spring S."/>
            <person name="Pukall R."/>
            <person name="Steenblock K."/>
            <person name="Schneider S."/>
            <person name="Klenk H.-P."/>
            <person name="Eisen J.A."/>
        </authorList>
    </citation>
    <scope>NUCLEOTIDE SEQUENCE [LARGE SCALE GENOMIC DNA]</scope>
    <source>
        <strain evidence="2">DSM 15567 / CIP 107919 / 50-1 BON</strain>
    </source>
</reference>
<dbReference type="OrthoDB" id="2616930at2"/>
<reference evidence="1 2" key="2">
    <citation type="journal article" date="2011" name="Stand. Genomic Sci.">
        <title>Complete genome sequence of Mahella australiensis type strain (50-1 BON).</title>
        <authorList>
            <person name="Sikorski J."/>
            <person name="Teshima H."/>
            <person name="Nolan M."/>
            <person name="Lucas S."/>
            <person name="Hammon N."/>
            <person name="Deshpande S."/>
            <person name="Cheng J.F."/>
            <person name="Pitluck S."/>
            <person name="Liolios K."/>
            <person name="Pagani I."/>
            <person name="Ivanova N."/>
            <person name="Huntemann M."/>
            <person name="Mavromatis K."/>
            <person name="Ovchinikova G."/>
            <person name="Pati A."/>
            <person name="Tapia R."/>
            <person name="Han C."/>
            <person name="Goodwin L."/>
            <person name="Chen A."/>
            <person name="Palaniappan K."/>
            <person name="Land M."/>
            <person name="Hauser L."/>
            <person name="Ngatchou-Djao O.D."/>
            <person name="Rohde M."/>
            <person name="Pukall R."/>
            <person name="Spring S."/>
            <person name="Abt B."/>
            <person name="Goker M."/>
            <person name="Detter J.C."/>
            <person name="Woyke T."/>
            <person name="Bristow J."/>
            <person name="Markowitz V."/>
            <person name="Hugenholtz P."/>
            <person name="Eisen J.A."/>
            <person name="Kyrpides N.C."/>
            <person name="Klenk H.P."/>
            <person name="Lapidus A."/>
        </authorList>
    </citation>
    <scope>NUCLEOTIDE SEQUENCE [LARGE SCALE GENOMIC DNA]</scope>
    <source>
        <strain evidence="2">DSM 15567 / CIP 107919 / 50-1 BON</strain>
    </source>
</reference>
<name>F3ZVE1_MAHA5</name>
<accession>F3ZVE1</accession>
<dbReference type="KEGG" id="mas:Mahau_0068"/>